<evidence type="ECO:0000313" key="3">
    <source>
        <dbReference type="Proteomes" id="UP000234331"/>
    </source>
</evidence>
<dbReference type="EMBL" id="FZMO01000552">
    <property type="protein sequence ID" value="SNQ51880.1"/>
    <property type="molecule type" value="Genomic_DNA"/>
</dbReference>
<evidence type="ECO:0008006" key="4">
    <source>
        <dbReference type="Google" id="ProtNLM"/>
    </source>
</evidence>
<dbReference type="AlphaFoldDB" id="A0A2I2L1T3"/>
<protein>
    <recommendedName>
        <fullName evidence="4">SH3b domain-containing protein</fullName>
    </recommendedName>
</protein>
<accession>A0A2I2L1T3</accession>
<proteinExistence type="predicted"/>
<sequence length="215" mass="23370">MIRRWLTLLFMTAIAIALGVASDAVPAIAGNGSVDYTHSTTLKKDSCPVYENFPKNGVPARSWTKARRSPNGTTYHVGVRYTYKGYALILDYAAHGDPSWGFISRDCLRDPRAYDAQQHPLPDLKAIGGKSQTKAVPVSADHAGKKKGALIHPTSVGTLRSAPRSFVIGNVRPGDPFYITTAHCGHHTAQTWILGYAPKSGRWGYVEALHLPACQ</sequence>
<name>A0A2I2L1T3_9ACTN</name>
<keyword evidence="1" id="KW-0732">Signal</keyword>
<feature type="chain" id="PRO_5014190704" description="SH3b domain-containing protein" evidence="1">
    <location>
        <begin position="30"/>
        <end position="215"/>
    </location>
</feature>
<keyword evidence="3" id="KW-1185">Reference proteome</keyword>
<feature type="signal peptide" evidence="1">
    <location>
        <begin position="1"/>
        <end position="29"/>
    </location>
</feature>
<evidence type="ECO:0000313" key="2">
    <source>
        <dbReference type="EMBL" id="SNQ51880.1"/>
    </source>
</evidence>
<organism evidence="2 3">
    <name type="scientific">Frankia canadensis</name>
    <dbReference type="NCBI Taxonomy" id="1836972"/>
    <lineage>
        <taxon>Bacteria</taxon>
        <taxon>Bacillati</taxon>
        <taxon>Actinomycetota</taxon>
        <taxon>Actinomycetes</taxon>
        <taxon>Frankiales</taxon>
        <taxon>Frankiaceae</taxon>
        <taxon>Frankia</taxon>
    </lineage>
</organism>
<gene>
    <name evidence="2" type="ORF">FRACA_840018</name>
</gene>
<reference evidence="2 3" key="1">
    <citation type="submission" date="2017-06" db="EMBL/GenBank/DDBJ databases">
        <authorList>
            <person name="Kim H.J."/>
            <person name="Triplett B.A."/>
        </authorList>
    </citation>
    <scope>NUCLEOTIDE SEQUENCE [LARGE SCALE GENOMIC DNA]</scope>
    <source>
        <strain evidence="2">FRACA_ARgP5</strain>
    </source>
</reference>
<dbReference type="Proteomes" id="UP000234331">
    <property type="component" value="Unassembled WGS sequence"/>
</dbReference>
<evidence type="ECO:0000256" key="1">
    <source>
        <dbReference type="SAM" id="SignalP"/>
    </source>
</evidence>